<reference evidence="1" key="1">
    <citation type="journal article" date="2020" name="Stud. Mycol.">
        <title>101 Dothideomycetes genomes: a test case for predicting lifestyles and emergence of pathogens.</title>
        <authorList>
            <person name="Haridas S."/>
            <person name="Albert R."/>
            <person name="Binder M."/>
            <person name="Bloem J."/>
            <person name="Labutti K."/>
            <person name="Salamov A."/>
            <person name="Andreopoulos B."/>
            <person name="Baker S."/>
            <person name="Barry K."/>
            <person name="Bills G."/>
            <person name="Bluhm B."/>
            <person name="Cannon C."/>
            <person name="Castanera R."/>
            <person name="Culley D."/>
            <person name="Daum C."/>
            <person name="Ezra D."/>
            <person name="Gonzalez J."/>
            <person name="Henrissat B."/>
            <person name="Kuo A."/>
            <person name="Liang C."/>
            <person name="Lipzen A."/>
            <person name="Lutzoni F."/>
            <person name="Magnuson J."/>
            <person name="Mondo S."/>
            <person name="Nolan M."/>
            <person name="Ohm R."/>
            <person name="Pangilinan J."/>
            <person name="Park H.-J."/>
            <person name="Ramirez L."/>
            <person name="Alfaro M."/>
            <person name="Sun H."/>
            <person name="Tritt A."/>
            <person name="Yoshinaga Y."/>
            <person name="Zwiers L.-H."/>
            <person name="Turgeon B."/>
            <person name="Goodwin S."/>
            <person name="Spatafora J."/>
            <person name="Crous P."/>
            <person name="Grigoriev I."/>
        </authorList>
    </citation>
    <scope>NUCLEOTIDE SEQUENCE</scope>
    <source>
        <strain evidence="1">CBS 627.86</strain>
    </source>
</reference>
<organism evidence="1 2">
    <name type="scientific">Lophiotrema nucula</name>
    <dbReference type="NCBI Taxonomy" id="690887"/>
    <lineage>
        <taxon>Eukaryota</taxon>
        <taxon>Fungi</taxon>
        <taxon>Dikarya</taxon>
        <taxon>Ascomycota</taxon>
        <taxon>Pezizomycotina</taxon>
        <taxon>Dothideomycetes</taxon>
        <taxon>Pleosporomycetidae</taxon>
        <taxon>Pleosporales</taxon>
        <taxon>Lophiotremataceae</taxon>
        <taxon>Lophiotrema</taxon>
    </lineage>
</organism>
<gene>
    <name evidence="1" type="ORF">BDV96DRAFT_642337</name>
</gene>
<dbReference type="AlphaFoldDB" id="A0A6A5ZIG2"/>
<protein>
    <submittedName>
        <fullName evidence="1">Uncharacterized protein</fullName>
    </submittedName>
</protein>
<evidence type="ECO:0000313" key="2">
    <source>
        <dbReference type="Proteomes" id="UP000799770"/>
    </source>
</evidence>
<accession>A0A6A5ZIG2</accession>
<name>A0A6A5ZIG2_9PLEO</name>
<keyword evidence="2" id="KW-1185">Reference proteome</keyword>
<dbReference type="EMBL" id="ML977315">
    <property type="protein sequence ID" value="KAF2119302.1"/>
    <property type="molecule type" value="Genomic_DNA"/>
</dbReference>
<evidence type="ECO:0000313" key="1">
    <source>
        <dbReference type="EMBL" id="KAF2119302.1"/>
    </source>
</evidence>
<proteinExistence type="predicted"/>
<dbReference type="Proteomes" id="UP000799770">
    <property type="component" value="Unassembled WGS sequence"/>
</dbReference>
<sequence length="678" mass="77207">MNNVASKGADSNTANGTLHWPDRHFSSIKFFDKGFGSFDMVDPRDEAHAVYRQDDDEDFAPSNMHWDGFEDVDLDEDEALDIPVASQPSRRQGTFTSFDDLVDAHGRLRRFSEVVDNEAPFDTETNVALDDTSASSPVEVLSYQQLDSMDGSAGTASITSNYAEPEEAEEMDLSAIIGAYFSDPIWMIEPNLGLTLTFPEPRTDECVPPIPDIVVTPPSTRNSIAASPIPSILVHPPIDKSTFQAEIADTYRMHKKRPDVRRLTPEPKTFLQKRILLELQWRELEKWQLQNRIEAFSLMQELDLELADFINNILAGVNNNSFRDLQTIHANAQWALHFLRQLSPGSKNLRRLADAVLILSERTKKPAKKAREWRKTVVTPDPVWGVVWRAEVLPGNAAWQEDSGSHLRIFEELRKMNVSFPLEYSSFRLKQAQAKFVAWSGNVVANPKDPEYHMLTYAQKVTLLVLEKQVGAVHNIARTKNRYLALVKLGGLCVGQLEELCQEMLNTSKSGCTSTQIAGYQLGRICKQIVAIYHACQEVSDSKTERSSVKMSRVLKNLDRHKSWCRQTKVTVRANSSPSLHAHHTRDIANLFWRTAVLARQEIIAAHKPYRWCLKQCLDFERVIWFDWINRMHREVLAVREFKDKIQLGLLPSVDDFVIETLAWWEAKLDQAVQDVLN</sequence>